<organism evidence="2 3">
    <name type="scientific">Methanomicrobium antiquum</name>
    <dbReference type="NCBI Taxonomy" id="487686"/>
    <lineage>
        <taxon>Archaea</taxon>
        <taxon>Methanobacteriati</taxon>
        <taxon>Methanobacteriota</taxon>
        <taxon>Stenosarchaea group</taxon>
        <taxon>Methanomicrobia</taxon>
        <taxon>Methanomicrobiales</taxon>
        <taxon>Methanomicrobiaceae</taxon>
        <taxon>Methanomicrobium</taxon>
    </lineage>
</organism>
<evidence type="ECO:0000256" key="1">
    <source>
        <dbReference type="SAM" id="Coils"/>
    </source>
</evidence>
<name>A0AAF0JLP7_9EURY</name>
<evidence type="ECO:0000313" key="3">
    <source>
        <dbReference type="Proteomes" id="UP001218895"/>
    </source>
</evidence>
<dbReference type="RefSeq" id="WP_278099165.1">
    <property type="nucleotide sequence ID" value="NZ_CP091092.1"/>
</dbReference>
<dbReference type="AlphaFoldDB" id="A0AAF0JLP7"/>
<protein>
    <submittedName>
        <fullName evidence="2">DUF3450 domain-containing protein</fullName>
    </submittedName>
</protein>
<gene>
    <name evidence="2" type="ORF">L1994_09285</name>
</gene>
<dbReference type="Proteomes" id="UP001218895">
    <property type="component" value="Chromosome"/>
</dbReference>
<proteinExistence type="predicted"/>
<reference evidence="2" key="1">
    <citation type="submission" date="2022-01" db="EMBL/GenBank/DDBJ databases">
        <title>Complete genome of Methanomicrobium antiquum DSM 21220.</title>
        <authorList>
            <person name="Chen S.-C."/>
            <person name="You Y.-T."/>
            <person name="Zhou Y.-Z."/>
            <person name="Lai M.-C."/>
        </authorList>
    </citation>
    <scope>NUCLEOTIDE SEQUENCE</scope>
    <source>
        <strain evidence="2">DSM 21220</strain>
    </source>
</reference>
<dbReference type="KEGG" id="manq:L1994_09285"/>
<evidence type="ECO:0000313" key="2">
    <source>
        <dbReference type="EMBL" id="WFN36327.1"/>
    </source>
</evidence>
<keyword evidence="3" id="KW-1185">Reference proteome</keyword>
<accession>A0AAF0JLP7</accession>
<dbReference type="GeneID" id="79950589"/>
<feature type="coiled-coil region" evidence="1">
    <location>
        <begin position="54"/>
        <end position="109"/>
    </location>
</feature>
<sequence>MRIIINVEDELGAKIENAADTLNIKKGEWIKDIIAGYFENTSLENDSYDSKSSSEDWMNTIEVLENEINNLKEEVETQKELKNTYSKLISEKDQRIDDLKESISRIEAISITTTDQIASSKDERINDLTHMIDHLQAQAAAHSAALQSAIKPAALESKNSRSDADDYESEMIEKPKWMFWK</sequence>
<keyword evidence="1" id="KW-0175">Coiled coil</keyword>
<dbReference type="EMBL" id="CP091092">
    <property type="protein sequence ID" value="WFN36327.1"/>
    <property type="molecule type" value="Genomic_DNA"/>
</dbReference>